<organism evidence="2 3">
    <name type="scientific">Brevibacillus fortis</name>
    <dbReference type="NCBI Taxonomy" id="2126352"/>
    <lineage>
        <taxon>Bacteria</taxon>
        <taxon>Bacillati</taxon>
        <taxon>Bacillota</taxon>
        <taxon>Bacilli</taxon>
        <taxon>Bacillales</taxon>
        <taxon>Paenibacillaceae</taxon>
        <taxon>Brevibacillus</taxon>
    </lineage>
</organism>
<dbReference type="AlphaFoldDB" id="A0A2P7VEJ2"/>
<dbReference type="RefSeq" id="WP_106838336.1">
    <property type="nucleotide sequence ID" value="NZ_JBCNIW010000010.1"/>
</dbReference>
<dbReference type="EMBL" id="PXZM01000011">
    <property type="protein sequence ID" value="PSJ97570.1"/>
    <property type="molecule type" value="Genomic_DNA"/>
</dbReference>
<dbReference type="PANTHER" id="PTHR48094">
    <property type="entry name" value="PROTEIN/NUCLEIC ACID DEGLYCASE DJ-1-RELATED"/>
    <property type="match status" value="1"/>
</dbReference>
<dbReference type="Proteomes" id="UP000240419">
    <property type="component" value="Unassembled WGS sequence"/>
</dbReference>
<gene>
    <name evidence="2" type="ORF">C7R93_08055</name>
</gene>
<dbReference type="InterPro" id="IPR050325">
    <property type="entry name" value="Prot/Nucl_acid_deglycase"/>
</dbReference>
<dbReference type="Pfam" id="PF01965">
    <property type="entry name" value="DJ-1_PfpI"/>
    <property type="match status" value="1"/>
</dbReference>
<name>A0A2P7VEJ2_9BACL</name>
<evidence type="ECO:0000259" key="1">
    <source>
        <dbReference type="Pfam" id="PF01965"/>
    </source>
</evidence>
<comment type="caution">
    <text evidence="2">The sequence shown here is derived from an EMBL/GenBank/DDBJ whole genome shotgun (WGS) entry which is preliminary data.</text>
</comment>
<dbReference type="Gene3D" id="3.40.50.880">
    <property type="match status" value="1"/>
</dbReference>
<feature type="domain" description="DJ-1/PfpI" evidence="1">
    <location>
        <begin position="3"/>
        <end position="169"/>
    </location>
</feature>
<evidence type="ECO:0000313" key="3">
    <source>
        <dbReference type="Proteomes" id="UP000240419"/>
    </source>
</evidence>
<dbReference type="InterPro" id="IPR029062">
    <property type="entry name" value="Class_I_gatase-like"/>
</dbReference>
<dbReference type="InterPro" id="IPR002818">
    <property type="entry name" value="DJ-1/PfpI"/>
</dbReference>
<evidence type="ECO:0000313" key="2">
    <source>
        <dbReference type="EMBL" id="PSJ97570.1"/>
    </source>
</evidence>
<protein>
    <submittedName>
        <fullName evidence="2">Peptidase</fullName>
    </submittedName>
</protein>
<dbReference type="GO" id="GO:0005737">
    <property type="term" value="C:cytoplasm"/>
    <property type="evidence" value="ECO:0007669"/>
    <property type="project" value="TreeGrafter"/>
</dbReference>
<dbReference type="OrthoDB" id="9800516at2"/>
<dbReference type="SUPFAM" id="SSF52317">
    <property type="entry name" value="Class I glutamine amidotransferase-like"/>
    <property type="match status" value="1"/>
</dbReference>
<reference evidence="2 3" key="1">
    <citation type="submission" date="2018-03" db="EMBL/GenBank/DDBJ databases">
        <title>Brevisbacillus phylogenomics.</title>
        <authorList>
            <person name="Dunlap C."/>
        </authorList>
    </citation>
    <scope>NUCLEOTIDE SEQUENCE [LARGE SCALE GENOMIC DNA]</scope>
    <source>
        <strain evidence="2 3">NRRL NRS-1210</strain>
    </source>
</reference>
<proteinExistence type="predicted"/>
<keyword evidence="3" id="KW-1185">Reference proteome</keyword>
<accession>A0A2P7VEJ2</accession>
<sequence>MSKKALLIIPPDRFNEDELNHPKAELEQAGVQVTVASTKTGEITGDNAGKAQAEVIFTDVAATDYDVVAVIGGSGTITHLWENEELQAYLKDAHDQKILVAGICAGSVVVAKTGLLSERKGTCYPVDVMKNELAANNVEYVEQHVVAHDDVITSDGPDGAKEFGQSMVRTIG</sequence>
<dbReference type="PANTHER" id="PTHR48094:SF12">
    <property type="entry name" value="PARKINSON DISEASE PROTEIN 7 HOMOLOG"/>
    <property type="match status" value="1"/>
</dbReference>